<dbReference type="Pfam" id="PF01370">
    <property type="entry name" value="Epimerase"/>
    <property type="match status" value="1"/>
</dbReference>
<dbReference type="eggNOG" id="COG1087">
    <property type="taxonomic scope" value="Bacteria"/>
</dbReference>
<dbReference type="STRING" id="1399147.P618_200689"/>
<dbReference type="AlphaFoldDB" id="W6TE23"/>
<dbReference type="Gene3D" id="3.40.50.720">
    <property type="entry name" value="NAD(P)-binding Rossmann-like Domain"/>
    <property type="match status" value="1"/>
</dbReference>
<dbReference type="EMBL" id="AWTR02000062">
    <property type="protein sequence ID" value="ETZ07146.1"/>
    <property type="molecule type" value="Genomic_DNA"/>
</dbReference>
<dbReference type="InterPro" id="IPR001509">
    <property type="entry name" value="Epimerase_deHydtase"/>
</dbReference>
<evidence type="ECO:0000259" key="1">
    <source>
        <dbReference type="Pfam" id="PF01370"/>
    </source>
</evidence>
<sequence>MSLSIIGNGFIGGFVSNKLNFLGIKHFLYTSKSFNLCDENTWKSLSTKTTQVFIAAGSMSSDENELQSVNHRPIKLLCKYLEDIGVKKVVFLSSGAVYGDYPYDTHPVIECKPSSIYGLSKLNAENSLLSSWGGALNIVRLYFTYGPHQKKPRLIPNLIDRIQKKEPILINNDGGPKITLNHVDDVSQHLINTFIVNNHETIIQNLASPFNISIKDLATQLATYIGTKPIFKFNNINEPNHTSLPFPDMWPKSGLLEDIFHAL</sequence>
<dbReference type="InterPro" id="IPR036291">
    <property type="entry name" value="NAD(P)-bd_dom_sf"/>
</dbReference>
<keyword evidence="3" id="KW-1185">Reference proteome</keyword>
<dbReference type="Proteomes" id="UP000019112">
    <property type="component" value="Unassembled WGS sequence"/>
</dbReference>
<accession>W6TE23</accession>
<feature type="domain" description="NAD-dependent epimerase/dehydratase" evidence="1">
    <location>
        <begin position="7"/>
        <end position="188"/>
    </location>
</feature>
<evidence type="ECO:0000313" key="2">
    <source>
        <dbReference type="EMBL" id="ETZ07146.1"/>
    </source>
</evidence>
<gene>
    <name evidence="2" type="ORF">P618_200689</name>
</gene>
<dbReference type="OrthoDB" id="7305551at2"/>
<dbReference type="RefSeq" id="WP_021827586.1">
    <property type="nucleotide sequence ID" value="NZ_AWTR02000062.1"/>
</dbReference>
<organism evidence="2 3">
    <name type="scientific">Holospora obtusa F1</name>
    <dbReference type="NCBI Taxonomy" id="1399147"/>
    <lineage>
        <taxon>Bacteria</taxon>
        <taxon>Pseudomonadati</taxon>
        <taxon>Pseudomonadota</taxon>
        <taxon>Alphaproteobacteria</taxon>
        <taxon>Holosporales</taxon>
        <taxon>Holosporaceae</taxon>
        <taxon>Holospora</taxon>
    </lineage>
</organism>
<comment type="caution">
    <text evidence="2">The sequence shown here is derived from an EMBL/GenBank/DDBJ whole genome shotgun (WGS) entry which is preliminary data.</text>
</comment>
<name>W6TE23_HOLOB</name>
<dbReference type="InterPro" id="IPR050177">
    <property type="entry name" value="Lipid_A_modif_metabolic_enz"/>
</dbReference>
<evidence type="ECO:0000313" key="3">
    <source>
        <dbReference type="Proteomes" id="UP000019112"/>
    </source>
</evidence>
<proteinExistence type="predicted"/>
<protein>
    <submittedName>
        <fullName evidence="2">dTDP-D-glucose 4,6-dehydratase</fullName>
    </submittedName>
</protein>
<dbReference type="SUPFAM" id="SSF51735">
    <property type="entry name" value="NAD(P)-binding Rossmann-fold domains"/>
    <property type="match status" value="1"/>
</dbReference>
<dbReference type="PANTHER" id="PTHR43245:SF13">
    <property type="entry name" value="UDP-D-APIOSE_UDP-D-XYLOSE SYNTHASE 2"/>
    <property type="match status" value="1"/>
</dbReference>
<dbReference type="CDD" id="cd08946">
    <property type="entry name" value="SDR_e"/>
    <property type="match status" value="1"/>
</dbReference>
<reference evidence="2 3" key="1">
    <citation type="journal article" date="2014" name="FEMS Microbiol. Lett.">
        <title>Draft genome sequences of three Holospora species (Holospora obtusa, Holospora undulata, and Holospora elegans), endonuclear symbiotic bacteria of the ciliate Paramecium caudatum.</title>
        <authorList>
            <person name="Dohra H."/>
            <person name="Tanaka K."/>
            <person name="Suzuki T."/>
            <person name="Fujishima M."/>
            <person name="Suzuki H."/>
        </authorList>
    </citation>
    <scope>NUCLEOTIDE SEQUENCE [LARGE SCALE GENOMIC DNA]</scope>
    <source>
        <strain evidence="2 3">F1</strain>
    </source>
</reference>
<dbReference type="PANTHER" id="PTHR43245">
    <property type="entry name" value="BIFUNCTIONAL POLYMYXIN RESISTANCE PROTEIN ARNA"/>
    <property type="match status" value="1"/>
</dbReference>